<comment type="cofactor">
    <cofactor evidence="3 8">
        <name>NAD(+)</name>
        <dbReference type="ChEBI" id="CHEBI:57540"/>
    </cofactor>
</comment>
<comment type="catalytic activity">
    <reaction evidence="1">
        <text>UDP-N-acetyl-alpha-D-glucosamine = UDP-N-acetyl-alpha-D-galactosamine</text>
        <dbReference type="Rhea" id="RHEA:20517"/>
        <dbReference type="ChEBI" id="CHEBI:57705"/>
        <dbReference type="ChEBI" id="CHEBI:67138"/>
        <dbReference type="EC" id="5.1.3.7"/>
    </reaction>
</comment>
<protein>
    <recommendedName>
        <fullName evidence="8">UDP-glucose 4-epimerase</fullName>
        <ecNumber evidence="8">5.1.3.2</ecNumber>
    </recommendedName>
</protein>
<keyword evidence="7 8" id="KW-0413">Isomerase</keyword>
<dbReference type="SUPFAM" id="SSF51735">
    <property type="entry name" value="NAD(P)-binding Rossmann-fold domains"/>
    <property type="match status" value="1"/>
</dbReference>
<comment type="subunit">
    <text evidence="8">Homodimer.</text>
</comment>
<comment type="pathway">
    <text evidence="4 8">Carbohydrate metabolism; galactose metabolism.</text>
</comment>
<dbReference type="WBParaSite" id="maker-PairedContig_5086-snap-gene-5.16-mRNA-1">
    <property type="protein sequence ID" value="maker-PairedContig_5086-snap-gene-5.16-mRNA-1"/>
    <property type="gene ID" value="maker-PairedContig_5086-snap-gene-5.16"/>
</dbReference>
<dbReference type="CDD" id="cd05247">
    <property type="entry name" value="UDP_G4E_1_SDR_e"/>
    <property type="match status" value="1"/>
</dbReference>
<evidence type="ECO:0000256" key="1">
    <source>
        <dbReference type="ARBA" id="ARBA00000014"/>
    </source>
</evidence>
<dbReference type="InterPro" id="IPR005886">
    <property type="entry name" value="UDP_G4E"/>
</dbReference>
<dbReference type="PANTHER" id="PTHR43725:SF47">
    <property type="entry name" value="UDP-GLUCOSE 4-EPIMERASE"/>
    <property type="match status" value="1"/>
</dbReference>
<keyword evidence="9" id="KW-1133">Transmembrane helix</keyword>
<keyword evidence="5 8" id="KW-0520">NAD</keyword>
<evidence type="ECO:0000256" key="8">
    <source>
        <dbReference type="RuleBase" id="RU366046"/>
    </source>
</evidence>
<organism evidence="11">
    <name type="scientific">Wuchereria bancrofti</name>
    <dbReference type="NCBI Taxonomy" id="6293"/>
    <lineage>
        <taxon>Eukaryota</taxon>
        <taxon>Metazoa</taxon>
        <taxon>Ecdysozoa</taxon>
        <taxon>Nematoda</taxon>
        <taxon>Chromadorea</taxon>
        <taxon>Rhabditida</taxon>
        <taxon>Spirurina</taxon>
        <taxon>Spiruromorpha</taxon>
        <taxon>Filarioidea</taxon>
        <taxon>Onchocercidae</taxon>
        <taxon>Wuchereria</taxon>
    </lineage>
</organism>
<dbReference type="GO" id="GO:0033499">
    <property type="term" value="P:galactose catabolic process via UDP-galactose, Leloir pathway"/>
    <property type="evidence" value="ECO:0007669"/>
    <property type="project" value="TreeGrafter"/>
</dbReference>
<dbReference type="UniPathway" id="UPA00214"/>
<dbReference type="PANTHER" id="PTHR43725">
    <property type="entry name" value="UDP-GLUCOSE 4-EPIMERASE"/>
    <property type="match status" value="1"/>
</dbReference>
<proteinExistence type="inferred from homology"/>
<evidence type="ECO:0000259" key="10">
    <source>
        <dbReference type="Pfam" id="PF01370"/>
    </source>
</evidence>
<evidence type="ECO:0000256" key="4">
    <source>
        <dbReference type="ARBA" id="ARBA00004947"/>
    </source>
</evidence>
<keyword evidence="9" id="KW-0812">Transmembrane</keyword>
<comment type="similarity">
    <text evidence="8">Belongs to the NAD(P)-dependent epimerase/dehydratase family.</text>
</comment>
<feature type="domain" description="NAD-dependent epimerase/dehydratase" evidence="10">
    <location>
        <begin position="3"/>
        <end position="301"/>
    </location>
</feature>
<feature type="transmembrane region" description="Helical" evidence="9">
    <location>
        <begin position="125"/>
        <end position="147"/>
    </location>
</feature>
<dbReference type="Gene3D" id="3.40.50.720">
    <property type="entry name" value="NAD(P)-binding Rossmann-like Domain"/>
    <property type="match status" value="1"/>
</dbReference>
<dbReference type="InterPro" id="IPR036291">
    <property type="entry name" value="NAD(P)-bd_dom_sf"/>
</dbReference>
<dbReference type="Pfam" id="PF01370">
    <property type="entry name" value="Epimerase"/>
    <property type="match status" value="1"/>
</dbReference>
<evidence type="ECO:0000256" key="2">
    <source>
        <dbReference type="ARBA" id="ARBA00000083"/>
    </source>
</evidence>
<dbReference type="GO" id="GO:0005829">
    <property type="term" value="C:cytosol"/>
    <property type="evidence" value="ECO:0007669"/>
    <property type="project" value="TreeGrafter"/>
</dbReference>
<dbReference type="InterPro" id="IPR001509">
    <property type="entry name" value="Epimerase_deHydtase"/>
</dbReference>
<evidence type="ECO:0000256" key="9">
    <source>
        <dbReference type="SAM" id="Phobius"/>
    </source>
</evidence>
<accession>A0A1I8EV67</accession>
<comment type="catalytic activity">
    <reaction evidence="2 8">
        <text>UDP-alpha-D-glucose = UDP-alpha-D-galactose</text>
        <dbReference type="Rhea" id="RHEA:22168"/>
        <dbReference type="ChEBI" id="CHEBI:58885"/>
        <dbReference type="ChEBI" id="CHEBI:66914"/>
        <dbReference type="EC" id="5.1.3.2"/>
    </reaction>
</comment>
<keyword evidence="6" id="KW-0299">Galactose metabolism</keyword>
<dbReference type="Gene3D" id="3.90.25.10">
    <property type="entry name" value="UDP-galactose 4-epimerase, domain 1"/>
    <property type="match status" value="1"/>
</dbReference>
<evidence type="ECO:0000256" key="5">
    <source>
        <dbReference type="ARBA" id="ARBA00023027"/>
    </source>
</evidence>
<evidence type="ECO:0000313" key="11">
    <source>
        <dbReference type="WBParaSite" id="maker-PairedContig_5086-snap-gene-5.16-mRNA-1"/>
    </source>
</evidence>
<dbReference type="GO" id="GO:0003978">
    <property type="term" value="F:UDP-glucose 4-epimerase activity"/>
    <property type="evidence" value="ECO:0007669"/>
    <property type="project" value="UniProtKB-UniRule"/>
</dbReference>
<dbReference type="STRING" id="6293.A0A1I8EV67"/>
<evidence type="ECO:0000256" key="6">
    <source>
        <dbReference type="ARBA" id="ARBA00023144"/>
    </source>
</evidence>
<dbReference type="AlphaFoldDB" id="A0A1I8EV67"/>
<sequence>MKILLTGAAGFIGSHVALELLGAGYDVICIDNFSNSVQDNDGNAVSLKRVAQIINKEVPFVFADCRNEKQLEAIFEKYSVSGVIHLAGWKAVGESVKNPLDYYSNNLIATLVLLKVMFFPKFCHYSIFCTVYSLYILCTVLCIELLCGKYNVKNFIFSSSATVYGPPDSLPIKETDPVGHKITNPYGHTKYMIERILMDLAHADMSWNIIILRYFNPVGAHPSGLIGEDPKGIPNNLMPYMSQVAIGKLPMLYIFGTEFDTADGTGVRDYIHIVDLARGHVAALNRLNKQQNCGCEVYNLGTGKGYSVLEMVAAFEKASGQQIKRENTFPRTGDVACIYCDPLLAAQKLGWKCEYGLEEMCLDLWNWQVKNPNGYLSQ</sequence>
<keyword evidence="8" id="KW-0119">Carbohydrate metabolism</keyword>
<dbReference type="GO" id="GO:0003974">
    <property type="term" value="F:UDP-N-acetylglucosamine 4-epimerase activity"/>
    <property type="evidence" value="ECO:0007669"/>
    <property type="project" value="UniProtKB-EC"/>
</dbReference>
<reference evidence="11" key="1">
    <citation type="submission" date="2016-11" db="UniProtKB">
        <authorList>
            <consortium name="WormBaseParasite"/>
        </authorList>
    </citation>
    <scope>IDENTIFICATION</scope>
    <source>
        <strain evidence="11">pt0022</strain>
    </source>
</reference>
<evidence type="ECO:0000256" key="7">
    <source>
        <dbReference type="ARBA" id="ARBA00023235"/>
    </source>
</evidence>
<name>A0A1I8EV67_WUCBA</name>
<dbReference type="EC" id="5.1.3.2" evidence="8"/>
<keyword evidence="9" id="KW-0472">Membrane</keyword>
<dbReference type="NCBIfam" id="TIGR01179">
    <property type="entry name" value="galE"/>
    <property type="match status" value="1"/>
</dbReference>
<evidence type="ECO:0000256" key="3">
    <source>
        <dbReference type="ARBA" id="ARBA00001911"/>
    </source>
</evidence>